<evidence type="ECO:0000256" key="8">
    <source>
        <dbReference type="PIRSR" id="PIRSR615500-1"/>
    </source>
</evidence>
<dbReference type="Pfam" id="PF05922">
    <property type="entry name" value="Inhibitor_I9"/>
    <property type="match status" value="1"/>
</dbReference>
<name>A0AAV8SCQ3_9ROSI</name>
<dbReference type="InterPro" id="IPR015500">
    <property type="entry name" value="Peptidase_S8_subtilisin-rel"/>
</dbReference>
<protein>
    <submittedName>
        <fullName evidence="15">Uncharacterized protein</fullName>
    </submittedName>
</protein>
<dbReference type="InterPro" id="IPR003137">
    <property type="entry name" value="PA_domain"/>
</dbReference>
<evidence type="ECO:0000256" key="7">
    <source>
        <dbReference type="ARBA" id="ARBA00022825"/>
    </source>
</evidence>
<dbReference type="GO" id="GO:0005576">
    <property type="term" value="C:extracellular region"/>
    <property type="evidence" value="ECO:0007669"/>
    <property type="project" value="UniProtKB-SubCell"/>
</dbReference>
<dbReference type="CDD" id="cd02120">
    <property type="entry name" value="PA_subtilisin_like"/>
    <property type="match status" value="1"/>
</dbReference>
<dbReference type="Pfam" id="PF17766">
    <property type="entry name" value="fn3_6"/>
    <property type="match status" value="1"/>
</dbReference>
<reference evidence="15 16" key="1">
    <citation type="submission" date="2021-09" db="EMBL/GenBank/DDBJ databases">
        <title>Genomic insights and catalytic innovation underlie evolution of tropane alkaloids biosynthesis.</title>
        <authorList>
            <person name="Wang Y.-J."/>
            <person name="Tian T."/>
            <person name="Huang J.-P."/>
            <person name="Huang S.-X."/>
        </authorList>
    </citation>
    <scope>NUCLEOTIDE SEQUENCE [LARGE SCALE GENOMIC DNA]</scope>
    <source>
        <strain evidence="15">KIB-2018</strain>
        <tissue evidence="15">Leaf</tissue>
    </source>
</reference>
<feature type="active site" description="Charge relay system" evidence="8 9">
    <location>
        <position position="138"/>
    </location>
</feature>
<feature type="domain" description="Inhibitor I9" evidence="13">
    <location>
        <begin position="28"/>
        <end position="106"/>
    </location>
</feature>
<evidence type="ECO:0000256" key="4">
    <source>
        <dbReference type="ARBA" id="ARBA00022670"/>
    </source>
</evidence>
<evidence type="ECO:0000256" key="9">
    <source>
        <dbReference type="PROSITE-ProRule" id="PRU01240"/>
    </source>
</evidence>
<feature type="signal peptide" evidence="10">
    <location>
        <begin position="1"/>
        <end position="23"/>
    </location>
</feature>
<keyword evidence="5 10" id="KW-0732">Signal</keyword>
<evidence type="ECO:0000259" key="11">
    <source>
        <dbReference type="Pfam" id="PF00082"/>
    </source>
</evidence>
<dbReference type="InterPro" id="IPR034197">
    <property type="entry name" value="Peptidases_S8_3"/>
</dbReference>
<comment type="caution">
    <text evidence="15">The sequence shown here is derived from an EMBL/GenBank/DDBJ whole genome shotgun (WGS) entry which is preliminary data.</text>
</comment>
<gene>
    <name evidence="15" type="ORF">K2173_013880</name>
</gene>
<dbReference type="GO" id="GO:0006508">
    <property type="term" value="P:proteolysis"/>
    <property type="evidence" value="ECO:0007669"/>
    <property type="project" value="UniProtKB-KW"/>
</dbReference>
<dbReference type="Pfam" id="PF00082">
    <property type="entry name" value="Peptidase_S8"/>
    <property type="match status" value="1"/>
</dbReference>
<evidence type="ECO:0000256" key="5">
    <source>
        <dbReference type="ARBA" id="ARBA00022729"/>
    </source>
</evidence>
<evidence type="ECO:0000313" key="16">
    <source>
        <dbReference type="Proteomes" id="UP001159364"/>
    </source>
</evidence>
<evidence type="ECO:0000256" key="2">
    <source>
        <dbReference type="ARBA" id="ARBA00011073"/>
    </source>
</evidence>
<dbReference type="InterPro" id="IPR036852">
    <property type="entry name" value="Peptidase_S8/S53_dom_sf"/>
</dbReference>
<dbReference type="GO" id="GO:0009609">
    <property type="term" value="P:response to symbiotic bacterium"/>
    <property type="evidence" value="ECO:0007669"/>
    <property type="project" value="UniProtKB-ARBA"/>
</dbReference>
<dbReference type="Gene3D" id="3.50.30.30">
    <property type="match status" value="1"/>
</dbReference>
<evidence type="ECO:0000313" key="15">
    <source>
        <dbReference type="EMBL" id="KAJ8749965.1"/>
    </source>
</evidence>
<dbReference type="PROSITE" id="PS00138">
    <property type="entry name" value="SUBTILASE_SER"/>
    <property type="match status" value="1"/>
</dbReference>
<keyword evidence="3" id="KW-0964">Secreted</keyword>
<keyword evidence="4 9" id="KW-0645">Protease</keyword>
<evidence type="ECO:0000259" key="13">
    <source>
        <dbReference type="Pfam" id="PF05922"/>
    </source>
</evidence>
<feature type="active site" description="Charge relay system" evidence="8 9">
    <location>
        <position position="540"/>
    </location>
</feature>
<dbReference type="PROSITE" id="PS51892">
    <property type="entry name" value="SUBTILASE"/>
    <property type="match status" value="1"/>
</dbReference>
<evidence type="ECO:0000259" key="12">
    <source>
        <dbReference type="Pfam" id="PF02225"/>
    </source>
</evidence>
<dbReference type="GO" id="GO:0004252">
    <property type="term" value="F:serine-type endopeptidase activity"/>
    <property type="evidence" value="ECO:0007669"/>
    <property type="project" value="UniProtKB-UniRule"/>
</dbReference>
<feature type="active site" description="Charge relay system" evidence="8 9">
    <location>
        <position position="213"/>
    </location>
</feature>
<proteinExistence type="inferred from homology"/>
<sequence>MRPHFGLTLFLFIIVSLQHEAAAETKHYIVYMGEHSQPNSESVIKANNEMLASVTNSFHEENNVAIHHYTRSFRGFSAMLTEEQAQQLAERESVVSVFESKINDLHTTRSWKFLGLNSVQSRFRVPSSISNVIVGVMDTGVWPDSESFNDKHLGPIPSKFKGECVVGQNFTSSDCNRKIIGSRFYVKGFEAQKGPLESFSGPVFRSARDSEGHGSHTASIIAGSVVPNANLFGVANGTARGGAPNARLAIYKVCWYLYCADADVLAAMDDAISDGVDILSLSLGPPPPQPFYFQNAISIGAFHAFRKGIFVTCSAGNSYFTGTATNVAPWIMTVAASSIDREFLSNVHLGNLKVLKGFSINPLKMKTPKPLIAASEAASPGVSADNASLCQNNTLDATKIKGKIVVCKIGDLSENRRQKAYFVQQGGGDGIILIDPTGKDIGYQFVIPGTTIGLEEASELQEYMKKEKKPIARISPTKAFLNHKPAPEMAMFSSQGPNVVSPDIIKPDITAPGAYILAAWSPVSTYSLTSVDYYIQSGTSMACPHVSAVAAILKAHYPFWSPAVIKSAIMTTATVTDNTHQLIQKNPLGTPATPFDYGSGHINPIPALNPGLVYDINVEDLLIFLCSIGATPAKLRSFAGYQFSCKQPVAKSYDLNYPSIGISNLHGSVSVNRTVTYYGIGPTVYNASLHCPPGVACTVTPAKLKFANTGEKMAFRIEFRPFKTSNGEFVFGYLTWKNGIHTVRSPIALNVASS</sequence>
<dbReference type="Gene3D" id="3.40.50.200">
    <property type="entry name" value="Peptidase S8/S53 domain"/>
    <property type="match status" value="1"/>
</dbReference>
<evidence type="ECO:0000256" key="3">
    <source>
        <dbReference type="ARBA" id="ARBA00022525"/>
    </source>
</evidence>
<dbReference type="FunFam" id="3.40.50.200:FF:000006">
    <property type="entry name" value="Subtilisin-like protease SBT1.5"/>
    <property type="match status" value="1"/>
</dbReference>
<feature type="domain" description="PA" evidence="12">
    <location>
        <begin position="384"/>
        <end position="459"/>
    </location>
</feature>
<dbReference type="InterPro" id="IPR041469">
    <property type="entry name" value="Subtilisin-like_FN3"/>
</dbReference>
<dbReference type="Proteomes" id="UP001159364">
    <property type="component" value="Linkage Group LG11"/>
</dbReference>
<comment type="subcellular location">
    <subcellularLocation>
        <location evidence="1">Secreted</location>
    </subcellularLocation>
</comment>
<dbReference type="EMBL" id="JAIWQS010000011">
    <property type="protein sequence ID" value="KAJ8749965.1"/>
    <property type="molecule type" value="Genomic_DNA"/>
</dbReference>
<dbReference type="FunFam" id="3.30.70.80:FF:000002">
    <property type="entry name" value="Subtilisin-like protease SBT5.3"/>
    <property type="match status" value="1"/>
</dbReference>
<dbReference type="InterPro" id="IPR010259">
    <property type="entry name" value="S8pro/Inhibitor_I9"/>
</dbReference>
<organism evidence="15 16">
    <name type="scientific">Erythroxylum novogranatense</name>
    <dbReference type="NCBI Taxonomy" id="1862640"/>
    <lineage>
        <taxon>Eukaryota</taxon>
        <taxon>Viridiplantae</taxon>
        <taxon>Streptophyta</taxon>
        <taxon>Embryophyta</taxon>
        <taxon>Tracheophyta</taxon>
        <taxon>Spermatophyta</taxon>
        <taxon>Magnoliopsida</taxon>
        <taxon>eudicotyledons</taxon>
        <taxon>Gunneridae</taxon>
        <taxon>Pentapetalae</taxon>
        <taxon>rosids</taxon>
        <taxon>fabids</taxon>
        <taxon>Malpighiales</taxon>
        <taxon>Erythroxylaceae</taxon>
        <taxon>Erythroxylum</taxon>
    </lineage>
</organism>
<keyword evidence="6 9" id="KW-0378">Hydrolase</keyword>
<dbReference type="Pfam" id="PF02225">
    <property type="entry name" value="PA"/>
    <property type="match status" value="1"/>
</dbReference>
<evidence type="ECO:0000259" key="14">
    <source>
        <dbReference type="Pfam" id="PF17766"/>
    </source>
</evidence>
<dbReference type="PANTHER" id="PTHR10795">
    <property type="entry name" value="PROPROTEIN CONVERTASE SUBTILISIN/KEXIN"/>
    <property type="match status" value="1"/>
</dbReference>
<dbReference type="PRINTS" id="PR00723">
    <property type="entry name" value="SUBTILISIN"/>
</dbReference>
<dbReference type="InterPro" id="IPR037045">
    <property type="entry name" value="S8pro/Inhibitor_I9_sf"/>
</dbReference>
<dbReference type="Gene3D" id="2.60.40.2310">
    <property type="match status" value="1"/>
</dbReference>
<dbReference type="SUPFAM" id="SSF52743">
    <property type="entry name" value="Subtilisin-like"/>
    <property type="match status" value="1"/>
</dbReference>
<comment type="similarity">
    <text evidence="2 9">Belongs to the peptidase S8 family.</text>
</comment>
<dbReference type="InterPro" id="IPR023828">
    <property type="entry name" value="Peptidase_S8_Ser-AS"/>
</dbReference>
<dbReference type="InterPro" id="IPR045051">
    <property type="entry name" value="SBT"/>
</dbReference>
<feature type="domain" description="Peptidase S8/S53" evidence="11">
    <location>
        <begin position="131"/>
        <end position="599"/>
    </location>
</feature>
<dbReference type="Gene3D" id="3.30.70.80">
    <property type="entry name" value="Peptidase S8 propeptide/proteinase inhibitor I9"/>
    <property type="match status" value="1"/>
</dbReference>
<dbReference type="GO" id="GO:0009610">
    <property type="term" value="P:response to symbiotic fungus"/>
    <property type="evidence" value="ECO:0007669"/>
    <property type="project" value="UniProtKB-ARBA"/>
</dbReference>
<dbReference type="InterPro" id="IPR000209">
    <property type="entry name" value="Peptidase_S8/S53_dom"/>
</dbReference>
<feature type="domain" description="Subtilisin-like protease fibronectin type-III" evidence="14">
    <location>
        <begin position="654"/>
        <end position="748"/>
    </location>
</feature>
<dbReference type="AlphaFoldDB" id="A0AAV8SCQ3"/>
<accession>A0AAV8SCQ3</accession>
<keyword evidence="7 9" id="KW-0720">Serine protease</keyword>
<feature type="chain" id="PRO_5043989806" evidence="10">
    <location>
        <begin position="24"/>
        <end position="754"/>
    </location>
</feature>
<keyword evidence="16" id="KW-1185">Reference proteome</keyword>
<dbReference type="CDD" id="cd04852">
    <property type="entry name" value="Peptidases_S8_3"/>
    <property type="match status" value="1"/>
</dbReference>
<evidence type="ECO:0000256" key="6">
    <source>
        <dbReference type="ARBA" id="ARBA00022801"/>
    </source>
</evidence>
<evidence type="ECO:0000256" key="10">
    <source>
        <dbReference type="SAM" id="SignalP"/>
    </source>
</evidence>
<evidence type="ECO:0000256" key="1">
    <source>
        <dbReference type="ARBA" id="ARBA00004613"/>
    </source>
</evidence>